<organism evidence="2 3">
    <name type="scientific">Fusarium irregulare</name>
    <dbReference type="NCBI Taxonomy" id="2494466"/>
    <lineage>
        <taxon>Eukaryota</taxon>
        <taxon>Fungi</taxon>
        <taxon>Dikarya</taxon>
        <taxon>Ascomycota</taxon>
        <taxon>Pezizomycotina</taxon>
        <taxon>Sordariomycetes</taxon>
        <taxon>Hypocreomycetidae</taxon>
        <taxon>Hypocreales</taxon>
        <taxon>Nectriaceae</taxon>
        <taxon>Fusarium</taxon>
        <taxon>Fusarium incarnatum-equiseti species complex</taxon>
    </lineage>
</organism>
<dbReference type="EMBL" id="JAPDHF010000019">
    <property type="protein sequence ID" value="KAJ4006595.1"/>
    <property type="molecule type" value="Genomic_DNA"/>
</dbReference>
<protein>
    <recommendedName>
        <fullName evidence="4">Apple domain-containing protein</fullName>
    </recommendedName>
</protein>
<reference evidence="2" key="1">
    <citation type="submission" date="2022-10" db="EMBL/GenBank/DDBJ databases">
        <title>Fusarium specimens isolated from Avocado Roots.</title>
        <authorList>
            <person name="Stajich J."/>
            <person name="Roper C."/>
            <person name="Heimlech-Rivalta G."/>
        </authorList>
    </citation>
    <scope>NUCLEOTIDE SEQUENCE</scope>
    <source>
        <strain evidence="2">CF00143</strain>
    </source>
</reference>
<feature type="chain" id="PRO_5040871417" description="Apple domain-containing protein" evidence="1">
    <location>
        <begin position="20"/>
        <end position="190"/>
    </location>
</feature>
<proteinExistence type="predicted"/>
<dbReference type="PROSITE" id="PS51257">
    <property type="entry name" value="PROKAR_LIPOPROTEIN"/>
    <property type="match status" value="1"/>
</dbReference>
<evidence type="ECO:0008006" key="4">
    <source>
        <dbReference type="Google" id="ProtNLM"/>
    </source>
</evidence>
<evidence type="ECO:0000313" key="3">
    <source>
        <dbReference type="Proteomes" id="UP001152130"/>
    </source>
</evidence>
<accession>A0A9W8PHW2</accession>
<keyword evidence="3" id="KW-1185">Reference proteome</keyword>
<dbReference type="OrthoDB" id="4974236at2759"/>
<evidence type="ECO:0000256" key="1">
    <source>
        <dbReference type="SAM" id="SignalP"/>
    </source>
</evidence>
<sequence length="190" mass="20505">MKLFDLTLFASTAIAAACANPIPEPSSPQTVCGLTGTMGDVPTQIRTSAFETLSGFSTPEACRAKCFSAEYAKCKSFGIRQSGGGSCLLFDYDISSNIIPRQSVYTYFPLPAGIRGAVPENVAQHYRADTTKTKGTYEGCRGVCLSDSRCKGFGYKDGGNCQLYDVSLEGKVKPKPDWPYIQYRVDCPAV</sequence>
<name>A0A9W8PHW2_9HYPO</name>
<keyword evidence="1" id="KW-0732">Signal</keyword>
<evidence type="ECO:0000313" key="2">
    <source>
        <dbReference type="EMBL" id="KAJ4006595.1"/>
    </source>
</evidence>
<dbReference type="Proteomes" id="UP001152130">
    <property type="component" value="Unassembled WGS sequence"/>
</dbReference>
<comment type="caution">
    <text evidence="2">The sequence shown here is derived from an EMBL/GenBank/DDBJ whole genome shotgun (WGS) entry which is preliminary data.</text>
</comment>
<dbReference type="AlphaFoldDB" id="A0A9W8PHW2"/>
<gene>
    <name evidence="2" type="ORF">NW766_010691</name>
</gene>
<feature type="signal peptide" evidence="1">
    <location>
        <begin position="1"/>
        <end position="19"/>
    </location>
</feature>